<dbReference type="Pfam" id="PF01490">
    <property type="entry name" value="Aa_trans"/>
    <property type="match status" value="1"/>
</dbReference>
<evidence type="ECO:0000256" key="7">
    <source>
        <dbReference type="SAM" id="Phobius"/>
    </source>
</evidence>
<dbReference type="OrthoDB" id="294541at2759"/>
<reference evidence="9 11" key="1">
    <citation type="submission" date="2015-02" db="EMBL/GenBank/DDBJ databases">
        <authorList>
            <person name="Chooi Y.-H."/>
        </authorList>
    </citation>
    <scope>NUCLEOTIDE SEQUENCE [LARGE SCALE GENOMIC DNA]</scope>
    <source>
        <strain evidence="9">E3</strain>
    </source>
</reference>
<evidence type="ECO:0000256" key="2">
    <source>
        <dbReference type="ARBA" id="ARBA00022692"/>
    </source>
</evidence>
<name>A0A0G4IV56_PLABS</name>
<dbReference type="Proteomes" id="UP000290189">
    <property type="component" value="Unassembled WGS sequence"/>
</dbReference>
<feature type="transmembrane region" description="Helical" evidence="7">
    <location>
        <begin position="199"/>
        <end position="221"/>
    </location>
</feature>
<comment type="subcellular location">
    <subcellularLocation>
        <location evidence="1">Membrane</location>
        <topology evidence="1">Multi-pass membrane protein</topology>
    </subcellularLocation>
</comment>
<feature type="transmembrane region" description="Helical" evidence="7">
    <location>
        <begin position="21"/>
        <end position="40"/>
    </location>
</feature>
<evidence type="ECO:0000259" key="8">
    <source>
        <dbReference type="Pfam" id="PF01490"/>
    </source>
</evidence>
<feature type="transmembrane region" description="Helical" evidence="7">
    <location>
        <begin position="46"/>
        <end position="67"/>
    </location>
</feature>
<keyword evidence="5" id="KW-0325">Glycoprotein</keyword>
<feature type="transmembrane region" description="Helical" evidence="7">
    <location>
        <begin position="335"/>
        <end position="353"/>
    </location>
</feature>
<accession>A0A0G4IV56</accession>
<reference evidence="10 12" key="2">
    <citation type="submission" date="2018-03" db="EMBL/GenBank/DDBJ databases">
        <authorList>
            <person name="Fogelqvist J."/>
        </authorList>
    </citation>
    <scope>NUCLEOTIDE SEQUENCE [LARGE SCALE GENOMIC DNA]</scope>
</reference>
<feature type="transmembrane region" description="Helical" evidence="7">
    <location>
        <begin position="359"/>
        <end position="383"/>
    </location>
</feature>
<dbReference type="AlphaFoldDB" id="A0A0G4IV56"/>
<keyword evidence="10" id="KW-0496">Mitochondrion</keyword>
<evidence type="ECO:0000256" key="1">
    <source>
        <dbReference type="ARBA" id="ARBA00004141"/>
    </source>
</evidence>
<dbReference type="PANTHER" id="PTHR16189">
    <property type="entry name" value="TRANSMEMBRANE PROTEIN 104-RELATED"/>
    <property type="match status" value="1"/>
</dbReference>
<dbReference type="OMA" id="GHREGHP"/>
<feature type="transmembrane region" description="Helical" evidence="7">
    <location>
        <begin position="161"/>
        <end position="179"/>
    </location>
</feature>
<evidence type="ECO:0000256" key="4">
    <source>
        <dbReference type="ARBA" id="ARBA00023136"/>
    </source>
</evidence>
<feature type="transmembrane region" description="Helical" evidence="7">
    <location>
        <begin position="273"/>
        <end position="299"/>
    </location>
</feature>
<evidence type="ECO:0000313" key="12">
    <source>
        <dbReference type="Proteomes" id="UP000290189"/>
    </source>
</evidence>
<evidence type="ECO:0000313" key="9">
    <source>
        <dbReference type="EMBL" id="CEO99203.1"/>
    </source>
</evidence>
<organism evidence="9 11">
    <name type="scientific">Plasmodiophora brassicae</name>
    <name type="common">Clubroot disease agent</name>
    <dbReference type="NCBI Taxonomy" id="37360"/>
    <lineage>
        <taxon>Eukaryota</taxon>
        <taxon>Sar</taxon>
        <taxon>Rhizaria</taxon>
        <taxon>Endomyxa</taxon>
        <taxon>Phytomyxea</taxon>
        <taxon>Plasmodiophorida</taxon>
        <taxon>Plasmodiophoridae</taxon>
        <taxon>Plasmodiophora</taxon>
    </lineage>
</organism>
<feature type="transmembrane region" description="Helical" evidence="7">
    <location>
        <begin position="233"/>
        <end position="253"/>
    </location>
</feature>
<feature type="transmembrane region" description="Helical" evidence="7">
    <location>
        <begin position="129"/>
        <end position="149"/>
    </location>
</feature>
<dbReference type="InterPro" id="IPR013057">
    <property type="entry name" value="AA_transpt_TM"/>
</dbReference>
<dbReference type="Proteomes" id="UP000039324">
    <property type="component" value="Unassembled WGS sequence"/>
</dbReference>
<feature type="transmembrane region" description="Helical" evidence="7">
    <location>
        <begin position="95"/>
        <end position="117"/>
    </location>
</feature>
<dbReference type="EMBL" id="CDSF01000090">
    <property type="protein sequence ID" value="CEO99203.1"/>
    <property type="molecule type" value="Genomic_DNA"/>
</dbReference>
<geneLocation type="mitochondrion" evidence="10"/>
<dbReference type="PANTHER" id="PTHR16189:SF0">
    <property type="entry name" value="TRANSMEMBRANE PROTEIN 104"/>
    <property type="match status" value="1"/>
</dbReference>
<evidence type="ECO:0000313" key="10">
    <source>
        <dbReference type="EMBL" id="SPQ97214.1"/>
    </source>
</evidence>
<gene>
    <name evidence="9" type="ORF">PBRA_001109</name>
    <name evidence="10" type="ORF">PLBR_LOCUS4429</name>
</gene>
<keyword evidence="2 7" id="KW-0812">Transmembrane</keyword>
<evidence type="ECO:0000313" key="11">
    <source>
        <dbReference type="Proteomes" id="UP000039324"/>
    </source>
</evidence>
<dbReference type="GO" id="GO:0016020">
    <property type="term" value="C:membrane"/>
    <property type="evidence" value="ECO:0007669"/>
    <property type="project" value="UniProtKB-SubCell"/>
</dbReference>
<sequence length="431" mass="47157">MPIGASTNGGNGAAFTRWTGAVFVFNLIVGVGALTLPLAFARGGLLLGTILLATCGIVAFVCVTFVIEARAVSEHMSGRSEITDMTTTLLGKRQSFLCTVALIIYLYGDLSIYAVSVARTLSAFFYPDGYQVCLAGFALAVGPFCFMTFSNTKPLQYATLLIRNVALALMISFAIVRATTVSRDISRPVNMFSLPDIPVAFGACVYSYMCHHSVPGIISLIKNKARLVAIFAWDYVLITMVYMTLCITAVVAFGSHQKELYTLNFGYLKDVGLIWMADFLELFPIFSLTSNFPLIAITLRNNLISISRRHHDDSVGDVQQQGLLGTDARRSNSRWHWYSLLAGVPPIVIAALVTNVDILVAVTGSYAGIVIQFVIPALLIRAARRVKFEEPFTNAQASPFQHRWWPLFVLGFALASTLLVSISLIQRLAHQ</sequence>
<dbReference type="EMBL" id="OVEO01000007">
    <property type="protein sequence ID" value="SPQ97214.1"/>
    <property type="molecule type" value="Genomic_DNA"/>
</dbReference>
<keyword evidence="3 7" id="KW-1133">Transmembrane helix</keyword>
<feature type="transmembrane region" description="Helical" evidence="7">
    <location>
        <begin position="404"/>
        <end position="425"/>
    </location>
</feature>
<evidence type="ECO:0000256" key="5">
    <source>
        <dbReference type="ARBA" id="ARBA00023180"/>
    </source>
</evidence>
<comment type="similarity">
    <text evidence="6">Belongs to the TMEM104 family.</text>
</comment>
<proteinExistence type="inferred from homology"/>
<protein>
    <recommendedName>
        <fullName evidence="8">Amino acid transporter transmembrane domain-containing protein</fullName>
    </recommendedName>
</protein>
<keyword evidence="11" id="KW-1185">Reference proteome</keyword>
<evidence type="ECO:0000256" key="3">
    <source>
        <dbReference type="ARBA" id="ARBA00022989"/>
    </source>
</evidence>
<keyword evidence="4 7" id="KW-0472">Membrane</keyword>
<evidence type="ECO:0000256" key="6">
    <source>
        <dbReference type="ARBA" id="ARBA00038166"/>
    </source>
</evidence>
<feature type="domain" description="Amino acid transporter transmembrane" evidence="8">
    <location>
        <begin position="16"/>
        <end position="388"/>
    </location>
</feature>